<feature type="compositionally biased region" description="Low complexity" evidence="1">
    <location>
        <begin position="85"/>
        <end position="94"/>
    </location>
</feature>
<accession>A0AAV5J344</accession>
<protein>
    <submittedName>
        <fullName evidence="2">Uncharacterized protein</fullName>
    </submittedName>
</protein>
<feature type="region of interest" description="Disordered" evidence="1">
    <location>
        <begin position="67"/>
        <end position="139"/>
    </location>
</feature>
<sequence>MKRAGLTPGPFGRLARPNPGNPFNPSSPADPANPPGEFLQAGRHRRTQGHARSAIFFFPTPTVGVSNFIPFHSQQNRTPQHSRSDSPSSSFSTSIQAADRGSRSKKKPQHKAVKRGSRLTFIVSPAAAASSRSTFTQQP</sequence>
<reference evidence="2 3" key="1">
    <citation type="journal article" date="2021" name="Commun. Biol.">
        <title>The genome of Shorea leprosula (Dipterocarpaceae) highlights the ecological relevance of drought in aseasonal tropical rainforests.</title>
        <authorList>
            <person name="Ng K.K.S."/>
            <person name="Kobayashi M.J."/>
            <person name="Fawcett J.A."/>
            <person name="Hatakeyama M."/>
            <person name="Paape T."/>
            <person name="Ng C.H."/>
            <person name="Ang C.C."/>
            <person name="Tnah L.H."/>
            <person name="Lee C.T."/>
            <person name="Nishiyama T."/>
            <person name="Sese J."/>
            <person name="O'Brien M.J."/>
            <person name="Copetti D."/>
            <person name="Mohd Noor M.I."/>
            <person name="Ong R.C."/>
            <person name="Putra M."/>
            <person name="Sireger I.Z."/>
            <person name="Indrioko S."/>
            <person name="Kosugi Y."/>
            <person name="Izuno A."/>
            <person name="Isagi Y."/>
            <person name="Lee S.L."/>
            <person name="Shimizu K.K."/>
        </authorList>
    </citation>
    <scope>NUCLEOTIDE SEQUENCE [LARGE SCALE GENOMIC DNA]</scope>
    <source>
        <strain evidence="2">214</strain>
    </source>
</reference>
<comment type="caution">
    <text evidence="2">The sequence shown here is derived from an EMBL/GenBank/DDBJ whole genome shotgun (WGS) entry which is preliminary data.</text>
</comment>
<gene>
    <name evidence="2" type="ORF">SLEP1_g18385</name>
</gene>
<organism evidence="2 3">
    <name type="scientific">Rubroshorea leprosula</name>
    <dbReference type="NCBI Taxonomy" id="152421"/>
    <lineage>
        <taxon>Eukaryota</taxon>
        <taxon>Viridiplantae</taxon>
        <taxon>Streptophyta</taxon>
        <taxon>Embryophyta</taxon>
        <taxon>Tracheophyta</taxon>
        <taxon>Spermatophyta</taxon>
        <taxon>Magnoliopsida</taxon>
        <taxon>eudicotyledons</taxon>
        <taxon>Gunneridae</taxon>
        <taxon>Pentapetalae</taxon>
        <taxon>rosids</taxon>
        <taxon>malvids</taxon>
        <taxon>Malvales</taxon>
        <taxon>Dipterocarpaceae</taxon>
        <taxon>Rubroshorea</taxon>
    </lineage>
</organism>
<feature type="compositionally biased region" description="Low complexity" evidence="1">
    <location>
        <begin position="17"/>
        <end position="30"/>
    </location>
</feature>
<dbReference type="AlphaFoldDB" id="A0AAV5J344"/>
<feature type="compositionally biased region" description="Polar residues" evidence="1">
    <location>
        <begin position="72"/>
        <end position="81"/>
    </location>
</feature>
<feature type="compositionally biased region" description="Polar residues" evidence="1">
    <location>
        <begin position="130"/>
        <end position="139"/>
    </location>
</feature>
<evidence type="ECO:0000256" key="1">
    <source>
        <dbReference type="SAM" id="MobiDB-lite"/>
    </source>
</evidence>
<proteinExistence type="predicted"/>
<dbReference type="Proteomes" id="UP001054252">
    <property type="component" value="Unassembled WGS sequence"/>
</dbReference>
<evidence type="ECO:0000313" key="3">
    <source>
        <dbReference type="Proteomes" id="UP001054252"/>
    </source>
</evidence>
<feature type="compositionally biased region" description="Basic residues" evidence="1">
    <location>
        <begin position="103"/>
        <end position="117"/>
    </location>
</feature>
<feature type="region of interest" description="Disordered" evidence="1">
    <location>
        <begin position="1"/>
        <end position="53"/>
    </location>
</feature>
<keyword evidence="3" id="KW-1185">Reference proteome</keyword>
<evidence type="ECO:0000313" key="2">
    <source>
        <dbReference type="EMBL" id="GKV06491.1"/>
    </source>
</evidence>
<name>A0AAV5J344_9ROSI</name>
<dbReference type="EMBL" id="BPVZ01000025">
    <property type="protein sequence ID" value="GKV06491.1"/>
    <property type="molecule type" value="Genomic_DNA"/>
</dbReference>